<keyword evidence="1" id="KW-1133">Transmembrane helix</keyword>
<keyword evidence="1" id="KW-0472">Membrane</keyword>
<evidence type="ECO:0000313" key="4">
    <source>
        <dbReference type="Proteomes" id="UP001479436"/>
    </source>
</evidence>
<feature type="chain" id="PRO_5046381847" evidence="2">
    <location>
        <begin position="21"/>
        <end position="210"/>
    </location>
</feature>
<accession>A0ABR2WJ61</accession>
<gene>
    <name evidence="3" type="ORF">K7432_013532</name>
</gene>
<feature type="signal peptide" evidence="2">
    <location>
        <begin position="1"/>
        <end position="20"/>
    </location>
</feature>
<name>A0ABR2WJ61_9FUNG</name>
<keyword evidence="4" id="KW-1185">Reference proteome</keyword>
<keyword evidence="1" id="KW-0812">Transmembrane</keyword>
<keyword evidence="2" id="KW-0732">Signal</keyword>
<organism evidence="3 4">
    <name type="scientific">Basidiobolus ranarum</name>
    <dbReference type="NCBI Taxonomy" id="34480"/>
    <lineage>
        <taxon>Eukaryota</taxon>
        <taxon>Fungi</taxon>
        <taxon>Fungi incertae sedis</taxon>
        <taxon>Zoopagomycota</taxon>
        <taxon>Entomophthoromycotina</taxon>
        <taxon>Basidiobolomycetes</taxon>
        <taxon>Basidiobolales</taxon>
        <taxon>Basidiobolaceae</taxon>
        <taxon>Basidiobolus</taxon>
    </lineage>
</organism>
<protein>
    <submittedName>
        <fullName evidence="3">Uncharacterized protein</fullName>
    </submittedName>
</protein>
<comment type="caution">
    <text evidence="3">The sequence shown here is derived from an EMBL/GenBank/DDBJ whole genome shotgun (WGS) entry which is preliminary data.</text>
</comment>
<proteinExistence type="predicted"/>
<reference evidence="3 4" key="1">
    <citation type="submission" date="2023-04" db="EMBL/GenBank/DDBJ databases">
        <title>Genome of Basidiobolus ranarum AG-B5.</title>
        <authorList>
            <person name="Stajich J.E."/>
            <person name="Carter-House D."/>
            <person name="Gryganskyi A."/>
        </authorList>
    </citation>
    <scope>NUCLEOTIDE SEQUENCE [LARGE SCALE GENOMIC DNA]</scope>
    <source>
        <strain evidence="3 4">AG-B5</strain>
    </source>
</reference>
<feature type="transmembrane region" description="Helical" evidence="1">
    <location>
        <begin position="58"/>
        <end position="81"/>
    </location>
</feature>
<dbReference type="EMBL" id="JASJQH010001355">
    <property type="protein sequence ID" value="KAK9761516.1"/>
    <property type="molecule type" value="Genomic_DNA"/>
</dbReference>
<evidence type="ECO:0000313" key="3">
    <source>
        <dbReference type="EMBL" id="KAK9761516.1"/>
    </source>
</evidence>
<evidence type="ECO:0000256" key="2">
    <source>
        <dbReference type="SAM" id="SignalP"/>
    </source>
</evidence>
<dbReference type="Proteomes" id="UP001479436">
    <property type="component" value="Unassembled WGS sequence"/>
</dbReference>
<sequence>MSQIYLYLLAAFLVTPLALSVPLRDINTIEEQYDSVDIASSVGGSTGAIVWQGLVSGLIGLSVLVALCFLTMLLSLALHFYHKSQLTQQGYAPLPSVIVTVSPPRLEENQDDDVETDSEDIPDYGVHGDYRLTDQAVRSVSEWLYSKNPRRSLGGSNLILVRESDGSLNIPQDDVLRRLGNLVEDELPTYSALKETPADRDVLPEYEEAI</sequence>
<evidence type="ECO:0000256" key="1">
    <source>
        <dbReference type="SAM" id="Phobius"/>
    </source>
</evidence>